<feature type="coiled-coil region" evidence="10">
    <location>
        <begin position="339"/>
        <end position="366"/>
    </location>
</feature>
<dbReference type="EMBL" id="PGXC01000003">
    <property type="protein sequence ID" value="PKK91129.1"/>
    <property type="molecule type" value="Genomic_DNA"/>
</dbReference>
<evidence type="ECO:0000256" key="3">
    <source>
        <dbReference type="ARBA" id="ARBA00021315"/>
    </source>
</evidence>
<reference evidence="12 13" key="1">
    <citation type="journal article" date="2017" name="ISME J.">
        <title>Potential for microbial H2 and metal transformations associated with novel bacteria and archaea in deep terrestrial subsurface sediments.</title>
        <authorList>
            <person name="Hernsdorf A.W."/>
            <person name="Amano Y."/>
            <person name="Miyakawa K."/>
            <person name="Ise K."/>
            <person name="Suzuki Y."/>
            <person name="Anantharaman K."/>
            <person name="Probst A."/>
            <person name="Burstein D."/>
            <person name="Thomas B.C."/>
            <person name="Banfield J.F."/>
        </authorList>
    </citation>
    <scope>NUCLEOTIDE SEQUENCE [LARGE SCALE GENOMIC DNA]</scope>
    <source>
        <strain evidence="12">HGW-Wallbacteria-1</strain>
    </source>
</reference>
<evidence type="ECO:0000256" key="7">
    <source>
        <dbReference type="ARBA" id="ARBA00023204"/>
    </source>
</evidence>
<evidence type="ECO:0000256" key="1">
    <source>
        <dbReference type="ARBA" id="ARBA00003618"/>
    </source>
</evidence>
<dbReference type="GO" id="GO:0005524">
    <property type="term" value="F:ATP binding"/>
    <property type="evidence" value="ECO:0007669"/>
    <property type="project" value="UniProtKB-KW"/>
</dbReference>
<name>A0A2N1PS15_9BACT</name>
<gene>
    <name evidence="12" type="primary">recN</name>
    <name evidence="12" type="ORF">CVV64_05005</name>
</gene>
<evidence type="ECO:0000256" key="6">
    <source>
        <dbReference type="ARBA" id="ARBA00022840"/>
    </source>
</evidence>
<dbReference type="PIRSF" id="PIRSF003128">
    <property type="entry name" value="RecN"/>
    <property type="match status" value="1"/>
</dbReference>
<dbReference type="GO" id="GO:0006310">
    <property type="term" value="P:DNA recombination"/>
    <property type="evidence" value="ECO:0007669"/>
    <property type="project" value="InterPro"/>
</dbReference>
<comment type="function">
    <text evidence="1 9">May be involved in recombinational repair of damaged DNA.</text>
</comment>
<dbReference type="InterPro" id="IPR027417">
    <property type="entry name" value="P-loop_NTPase"/>
</dbReference>
<evidence type="ECO:0000256" key="10">
    <source>
        <dbReference type="SAM" id="Coils"/>
    </source>
</evidence>
<comment type="similarity">
    <text evidence="2 9">Belongs to the RecN family.</text>
</comment>
<evidence type="ECO:0000256" key="9">
    <source>
        <dbReference type="PIRNR" id="PIRNR003128"/>
    </source>
</evidence>
<evidence type="ECO:0000256" key="4">
    <source>
        <dbReference type="ARBA" id="ARBA00022741"/>
    </source>
</evidence>
<dbReference type="PANTHER" id="PTHR11059">
    <property type="entry name" value="DNA REPAIR PROTEIN RECN"/>
    <property type="match status" value="1"/>
</dbReference>
<dbReference type="Pfam" id="PF02463">
    <property type="entry name" value="SMC_N"/>
    <property type="match status" value="1"/>
</dbReference>
<dbReference type="Gene3D" id="3.40.50.300">
    <property type="entry name" value="P-loop containing nucleotide triphosphate hydrolases"/>
    <property type="match status" value="2"/>
</dbReference>
<evidence type="ECO:0000313" key="13">
    <source>
        <dbReference type="Proteomes" id="UP000233256"/>
    </source>
</evidence>
<keyword evidence="7 9" id="KW-0234">DNA repair</keyword>
<dbReference type="SUPFAM" id="SSF52540">
    <property type="entry name" value="P-loop containing nucleoside triphosphate hydrolases"/>
    <property type="match status" value="1"/>
</dbReference>
<keyword evidence="5 9" id="KW-0227">DNA damage</keyword>
<sequence length="562" mass="62526">MILQFHIRGFVLIDDVEMDLGPGLNVITGETGAGKSLIMKALNLLMGIRLGDNIVRSGRSEAIVEGLFDLAQWPEIAMHIAELTGIESISIDQQAVISRVITDQNRSICRINGSLISLTTLRDISERLIDIHNQHHNQWILFKDRHLELLDNFGSDNHRKLLADYSNLFIEAKKIGDAIKSVESQLKDKELTLDLLNYQVREIAMAGLESIDESELLGKRKILANQESILNLCAEAEAALENEGVIEKIQILRARTARFSDLSAELSEASELFETASVNLTEARMSLERFSDSLSHDSEEAASIDATLSSLETLKRKYGSSINDILIHKQTTEMKITELENMDADFENMKKKMAKLESELLTSSLELTESRKELAARLSSALMDELKSLGIPSPRVDMRINPRGGKSTATEHLKIRGGDDLEFLVAFNAGEPLLPIQNVASGGEISRVMLCMKKVFASFEPRPTMIFDEIDTGIGGKTANMVGEKIREISDSRQVIVITHLPQIASLASRHFLVEKREKNGRTTTHVLKVQEDARGRILAAMMGSEVETAVAHAREMMEKKK</sequence>
<dbReference type="NCBIfam" id="TIGR00634">
    <property type="entry name" value="recN"/>
    <property type="match status" value="1"/>
</dbReference>
<dbReference type="InterPro" id="IPR004604">
    <property type="entry name" value="DNA_recomb/repair_RecN"/>
</dbReference>
<dbReference type="AlphaFoldDB" id="A0A2N1PS15"/>
<dbReference type="GO" id="GO:0009432">
    <property type="term" value="P:SOS response"/>
    <property type="evidence" value="ECO:0007669"/>
    <property type="project" value="TreeGrafter"/>
</dbReference>
<organism evidence="12 13">
    <name type="scientific">Candidatus Wallbacteria bacterium HGW-Wallbacteria-1</name>
    <dbReference type="NCBI Taxonomy" id="2013854"/>
    <lineage>
        <taxon>Bacteria</taxon>
        <taxon>Candidatus Walliibacteriota</taxon>
    </lineage>
</organism>
<evidence type="ECO:0000259" key="11">
    <source>
        <dbReference type="Pfam" id="PF02463"/>
    </source>
</evidence>
<dbReference type="PANTHER" id="PTHR11059:SF0">
    <property type="entry name" value="DNA REPAIR PROTEIN RECN"/>
    <property type="match status" value="1"/>
</dbReference>
<evidence type="ECO:0000256" key="2">
    <source>
        <dbReference type="ARBA" id="ARBA00009441"/>
    </source>
</evidence>
<keyword evidence="10" id="KW-0175">Coiled coil</keyword>
<dbReference type="CDD" id="cd03241">
    <property type="entry name" value="ABC_RecN"/>
    <property type="match status" value="2"/>
</dbReference>
<feature type="domain" description="RecF/RecN/SMC N-terminal" evidence="11">
    <location>
        <begin position="4"/>
        <end position="519"/>
    </location>
</feature>
<dbReference type="InterPro" id="IPR003395">
    <property type="entry name" value="RecF/RecN/SMC_N"/>
</dbReference>
<keyword evidence="4" id="KW-0547">Nucleotide-binding</keyword>
<accession>A0A2N1PS15</accession>
<evidence type="ECO:0000256" key="5">
    <source>
        <dbReference type="ARBA" id="ARBA00022763"/>
    </source>
</evidence>
<comment type="caution">
    <text evidence="12">The sequence shown here is derived from an EMBL/GenBank/DDBJ whole genome shotgun (WGS) entry which is preliminary data.</text>
</comment>
<evidence type="ECO:0000256" key="8">
    <source>
        <dbReference type="ARBA" id="ARBA00033408"/>
    </source>
</evidence>
<dbReference type="GO" id="GO:0006281">
    <property type="term" value="P:DNA repair"/>
    <property type="evidence" value="ECO:0007669"/>
    <property type="project" value="UniProtKB-KW"/>
</dbReference>
<proteinExistence type="inferred from homology"/>
<protein>
    <recommendedName>
        <fullName evidence="3 9">DNA repair protein RecN</fullName>
    </recommendedName>
    <alternativeName>
        <fullName evidence="8 9">Recombination protein N</fullName>
    </alternativeName>
</protein>
<dbReference type="GO" id="GO:0043590">
    <property type="term" value="C:bacterial nucleoid"/>
    <property type="evidence" value="ECO:0007669"/>
    <property type="project" value="TreeGrafter"/>
</dbReference>
<evidence type="ECO:0000313" key="12">
    <source>
        <dbReference type="EMBL" id="PKK91129.1"/>
    </source>
</evidence>
<keyword evidence="6" id="KW-0067">ATP-binding</keyword>
<dbReference type="Proteomes" id="UP000233256">
    <property type="component" value="Unassembled WGS sequence"/>
</dbReference>